<dbReference type="GO" id="GO:0005634">
    <property type="term" value="C:nucleus"/>
    <property type="evidence" value="ECO:0007669"/>
    <property type="project" value="UniProtKB-SubCell"/>
</dbReference>
<organism evidence="15">
    <name type="scientific">Homalodisca liturata</name>
    <dbReference type="NCBI Taxonomy" id="320908"/>
    <lineage>
        <taxon>Eukaryota</taxon>
        <taxon>Metazoa</taxon>
        <taxon>Ecdysozoa</taxon>
        <taxon>Arthropoda</taxon>
        <taxon>Hexapoda</taxon>
        <taxon>Insecta</taxon>
        <taxon>Pterygota</taxon>
        <taxon>Neoptera</taxon>
        <taxon>Paraneoptera</taxon>
        <taxon>Hemiptera</taxon>
        <taxon>Auchenorrhyncha</taxon>
        <taxon>Membracoidea</taxon>
        <taxon>Cicadellidae</taxon>
        <taxon>Cicadellinae</taxon>
        <taxon>Proconiini</taxon>
        <taxon>Homalodisca</taxon>
    </lineage>
</organism>
<dbReference type="Gene3D" id="1.20.1020.10">
    <property type="entry name" value="TAZ domain"/>
    <property type="match status" value="1"/>
</dbReference>
<keyword evidence="7" id="KW-0156">Chromatin regulator</keyword>
<keyword evidence="6 12" id="KW-0862">Zinc</keyword>
<dbReference type="Pfam" id="PF02135">
    <property type="entry name" value="zf-TAZ"/>
    <property type="match status" value="1"/>
</dbReference>
<keyword evidence="8" id="KW-0805">Transcription regulation</keyword>
<evidence type="ECO:0000256" key="3">
    <source>
        <dbReference type="ARBA" id="ARBA00022679"/>
    </source>
</evidence>
<dbReference type="InterPro" id="IPR035898">
    <property type="entry name" value="TAZ_dom_sf"/>
</dbReference>
<feature type="region of interest" description="Disordered" evidence="13">
    <location>
        <begin position="1"/>
        <end position="70"/>
    </location>
</feature>
<dbReference type="EC" id="2.3.1.48" evidence="2"/>
<dbReference type="InterPro" id="IPR013178">
    <property type="entry name" value="Histone_AcTrfase_Rtt109/CBP"/>
</dbReference>
<sequence length="191" mass="20836">MASRNDEVELSRDGVVSNEGGIVQQAQPPAPSPVQPQSGAPTEGQPGPTQAPTPQSQAQTPTIHSDDTDRLEKRKLIQQQLVLLLHAYKCQFLESQKNIEAGQCMLPQHCAVFKNILNHLIVCQAGDSCTVPNCLSSRQILSHWKHCVWSGCLVCMPLKMNRNNPNVASDQGETDQLNQSDLSDAFDSLGI</sequence>
<feature type="compositionally biased region" description="Basic and acidic residues" evidence="13">
    <location>
        <begin position="1"/>
        <end position="12"/>
    </location>
</feature>
<evidence type="ECO:0000256" key="1">
    <source>
        <dbReference type="ARBA" id="ARBA00004123"/>
    </source>
</evidence>
<evidence type="ECO:0000256" key="10">
    <source>
        <dbReference type="ARBA" id="ARBA00023242"/>
    </source>
</evidence>
<evidence type="ECO:0000256" key="5">
    <source>
        <dbReference type="ARBA" id="ARBA00022771"/>
    </source>
</evidence>
<evidence type="ECO:0000256" key="6">
    <source>
        <dbReference type="ARBA" id="ARBA00022833"/>
    </source>
</evidence>
<comment type="subcellular location">
    <subcellularLocation>
        <location evidence="1">Nucleus</location>
    </subcellularLocation>
</comment>
<evidence type="ECO:0000256" key="4">
    <source>
        <dbReference type="ARBA" id="ARBA00022723"/>
    </source>
</evidence>
<keyword evidence="5 12" id="KW-0863">Zinc-finger</keyword>
<accession>A0A1B6IAF2</accession>
<evidence type="ECO:0000256" key="13">
    <source>
        <dbReference type="SAM" id="MobiDB-lite"/>
    </source>
</evidence>
<dbReference type="GO" id="GO:0000123">
    <property type="term" value="C:histone acetyltransferase complex"/>
    <property type="evidence" value="ECO:0007669"/>
    <property type="project" value="TreeGrafter"/>
</dbReference>
<evidence type="ECO:0000256" key="2">
    <source>
        <dbReference type="ARBA" id="ARBA00013184"/>
    </source>
</evidence>
<dbReference type="PANTHER" id="PTHR13808">
    <property type="entry name" value="CBP/P300-RELATED"/>
    <property type="match status" value="1"/>
</dbReference>
<evidence type="ECO:0000313" key="15">
    <source>
        <dbReference type="EMBL" id="JAS83915.1"/>
    </source>
</evidence>
<keyword evidence="9" id="KW-0804">Transcription</keyword>
<feature type="domain" description="TAZ-type" evidence="14">
    <location>
        <begin position="70"/>
        <end position="158"/>
    </location>
</feature>
<dbReference type="GO" id="GO:0004402">
    <property type="term" value="F:histone acetyltransferase activity"/>
    <property type="evidence" value="ECO:0007669"/>
    <property type="project" value="InterPro"/>
</dbReference>
<feature type="compositionally biased region" description="Low complexity" evidence="13">
    <location>
        <begin position="35"/>
        <end position="62"/>
    </location>
</feature>
<dbReference type="GO" id="GO:0045944">
    <property type="term" value="P:positive regulation of transcription by RNA polymerase II"/>
    <property type="evidence" value="ECO:0007669"/>
    <property type="project" value="TreeGrafter"/>
</dbReference>
<evidence type="ECO:0000256" key="12">
    <source>
        <dbReference type="PROSITE-ProRule" id="PRU00203"/>
    </source>
</evidence>
<reference evidence="15" key="1">
    <citation type="submission" date="2015-11" db="EMBL/GenBank/DDBJ databases">
        <title>De novo transcriptome assembly of four potential Pierce s Disease insect vectors from Arizona vineyards.</title>
        <authorList>
            <person name="Tassone E.E."/>
        </authorList>
    </citation>
    <scope>NUCLEOTIDE SEQUENCE</scope>
</reference>
<protein>
    <recommendedName>
        <fullName evidence="2">histone acetyltransferase</fullName>
        <ecNumber evidence="2">2.3.1.48</ecNumber>
    </recommendedName>
</protein>
<proteinExistence type="predicted"/>
<evidence type="ECO:0000256" key="8">
    <source>
        <dbReference type="ARBA" id="ARBA00023015"/>
    </source>
</evidence>
<dbReference type="GO" id="GO:0008270">
    <property type="term" value="F:zinc ion binding"/>
    <property type="evidence" value="ECO:0007669"/>
    <property type="project" value="UniProtKB-KW"/>
</dbReference>
<dbReference type="PROSITE" id="PS50134">
    <property type="entry name" value="ZF_TAZ"/>
    <property type="match status" value="1"/>
</dbReference>
<comment type="catalytic activity">
    <reaction evidence="11">
        <text>L-lysyl-[protein] + acetyl-CoA = N(6)-acetyl-L-lysyl-[protein] + CoA + H(+)</text>
        <dbReference type="Rhea" id="RHEA:45948"/>
        <dbReference type="Rhea" id="RHEA-COMP:9752"/>
        <dbReference type="Rhea" id="RHEA-COMP:10731"/>
        <dbReference type="ChEBI" id="CHEBI:15378"/>
        <dbReference type="ChEBI" id="CHEBI:29969"/>
        <dbReference type="ChEBI" id="CHEBI:57287"/>
        <dbReference type="ChEBI" id="CHEBI:57288"/>
        <dbReference type="ChEBI" id="CHEBI:61930"/>
        <dbReference type="EC" id="2.3.1.48"/>
    </reaction>
</comment>
<evidence type="ECO:0000256" key="7">
    <source>
        <dbReference type="ARBA" id="ARBA00022853"/>
    </source>
</evidence>
<evidence type="ECO:0000256" key="11">
    <source>
        <dbReference type="ARBA" id="ARBA00048017"/>
    </source>
</evidence>
<keyword evidence="10" id="KW-0539">Nucleus</keyword>
<dbReference type="GO" id="GO:0003713">
    <property type="term" value="F:transcription coactivator activity"/>
    <property type="evidence" value="ECO:0007669"/>
    <property type="project" value="TreeGrafter"/>
</dbReference>
<keyword evidence="3" id="KW-0808">Transferase</keyword>
<evidence type="ECO:0000256" key="9">
    <source>
        <dbReference type="ARBA" id="ARBA00023163"/>
    </source>
</evidence>
<dbReference type="SUPFAM" id="SSF57933">
    <property type="entry name" value="TAZ domain"/>
    <property type="match status" value="1"/>
</dbReference>
<dbReference type="PANTHER" id="PTHR13808:SF1">
    <property type="entry name" value="HISTONE ACETYLTRANSFERASE"/>
    <property type="match status" value="1"/>
</dbReference>
<gene>
    <name evidence="15" type="ORF">g.29415</name>
</gene>
<dbReference type="GO" id="GO:0005667">
    <property type="term" value="C:transcription regulator complex"/>
    <property type="evidence" value="ECO:0007669"/>
    <property type="project" value="TreeGrafter"/>
</dbReference>
<keyword evidence="4 12" id="KW-0479">Metal-binding</keyword>
<dbReference type="SMART" id="SM00551">
    <property type="entry name" value="ZnF_TAZ"/>
    <property type="match status" value="1"/>
</dbReference>
<evidence type="ECO:0000259" key="14">
    <source>
        <dbReference type="PROSITE" id="PS50134"/>
    </source>
</evidence>
<dbReference type="GO" id="GO:0031490">
    <property type="term" value="F:chromatin DNA binding"/>
    <property type="evidence" value="ECO:0007669"/>
    <property type="project" value="TreeGrafter"/>
</dbReference>
<dbReference type="AlphaFoldDB" id="A0A1B6IAF2"/>
<feature type="zinc finger region" description="TAZ-type" evidence="12">
    <location>
        <begin position="70"/>
        <end position="158"/>
    </location>
</feature>
<dbReference type="EMBL" id="GECU01023791">
    <property type="protein sequence ID" value="JAS83915.1"/>
    <property type="molecule type" value="Transcribed_RNA"/>
</dbReference>
<name>A0A1B6IAF2_9HEMI</name>
<dbReference type="InterPro" id="IPR000197">
    <property type="entry name" value="Znf_TAZ"/>
</dbReference>